<name>A0A067EUK3_CITSI</name>
<dbReference type="Proteomes" id="UP000027120">
    <property type="component" value="Unassembled WGS sequence"/>
</dbReference>
<dbReference type="InterPro" id="IPR057135">
    <property type="entry name" value="At4g27190-like_LRR"/>
</dbReference>
<dbReference type="PANTHER" id="PTHR33463">
    <property type="entry name" value="NB-ARC DOMAIN-CONTAINING PROTEIN-RELATED"/>
    <property type="match status" value="1"/>
</dbReference>
<evidence type="ECO:0000313" key="3">
    <source>
        <dbReference type="EMBL" id="KDO58839.1"/>
    </source>
</evidence>
<reference evidence="3 4" key="1">
    <citation type="submission" date="2014-04" db="EMBL/GenBank/DDBJ databases">
        <authorList>
            <consortium name="International Citrus Genome Consortium"/>
            <person name="Gmitter F."/>
            <person name="Chen C."/>
            <person name="Farmerie W."/>
            <person name="Harkins T."/>
            <person name="Desany B."/>
            <person name="Mohiuddin M."/>
            <person name="Kodira C."/>
            <person name="Borodovsky M."/>
            <person name="Lomsadze A."/>
            <person name="Burns P."/>
            <person name="Jenkins J."/>
            <person name="Prochnik S."/>
            <person name="Shu S."/>
            <person name="Chapman J."/>
            <person name="Pitluck S."/>
            <person name="Schmutz J."/>
            <person name="Rokhsar D."/>
        </authorList>
    </citation>
    <scope>NUCLEOTIDE SEQUENCE</scope>
</reference>
<dbReference type="Gene3D" id="3.80.10.10">
    <property type="entry name" value="Ribonuclease Inhibitor"/>
    <property type="match status" value="1"/>
</dbReference>
<organism evidence="3 4">
    <name type="scientific">Citrus sinensis</name>
    <name type="common">Sweet orange</name>
    <name type="synonym">Citrus aurantium var. sinensis</name>
    <dbReference type="NCBI Taxonomy" id="2711"/>
    <lineage>
        <taxon>Eukaryota</taxon>
        <taxon>Viridiplantae</taxon>
        <taxon>Streptophyta</taxon>
        <taxon>Embryophyta</taxon>
        <taxon>Tracheophyta</taxon>
        <taxon>Spermatophyta</taxon>
        <taxon>Magnoliopsida</taxon>
        <taxon>eudicotyledons</taxon>
        <taxon>Gunneridae</taxon>
        <taxon>Pentapetalae</taxon>
        <taxon>rosids</taxon>
        <taxon>malvids</taxon>
        <taxon>Sapindales</taxon>
        <taxon>Rutaceae</taxon>
        <taxon>Aurantioideae</taxon>
        <taxon>Citrus</taxon>
    </lineage>
</organism>
<gene>
    <name evidence="3" type="ORF">CISIN_1g0469682mg</name>
</gene>
<dbReference type="PANTHER" id="PTHR33463:SF209">
    <property type="entry name" value="DISEASE RESISTANCE PROTEIN RPS2-LIKE"/>
    <property type="match status" value="1"/>
</dbReference>
<proteinExistence type="predicted"/>
<protein>
    <recommendedName>
        <fullName evidence="2">Disease resistance protein At4g27190-like leucine-rich repeats domain-containing protein</fullName>
    </recommendedName>
</protein>
<evidence type="ECO:0000259" key="2">
    <source>
        <dbReference type="Pfam" id="PF23247"/>
    </source>
</evidence>
<evidence type="ECO:0000313" key="4">
    <source>
        <dbReference type="Proteomes" id="UP000027120"/>
    </source>
</evidence>
<keyword evidence="4" id="KW-1185">Reference proteome</keyword>
<sequence>MDLPKLKRFCNSNESIIELPKLWHLTIENCPNMKTFISNSMSAQHMTADNKEPQEIKSENFQLADHIEPPFDEKISYVFSLQLKFVDFQVAFPKLRRLKLSRLPNVLHLWKENAESNKVFANLQSLDVSECSKLQKLVPPSWHLEILATLEVSKCHGLINVLT</sequence>
<evidence type="ECO:0000256" key="1">
    <source>
        <dbReference type="ARBA" id="ARBA00022821"/>
    </source>
</evidence>
<feature type="non-terminal residue" evidence="3">
    <location>
        <position position="163"/>
    </location>
</feature>
<accession>A0A067EUK3</accession>
<feature type="domain" description="Disease resistance protein At4g27190-like leucine-rich repeats" evidence="2">
    <location>
        <begin position="91"/>
        <end position="155"/>
    </location>
</feature>
<dbReference type="InterPro" id="IPR050905">
    <property type="entry name" value="Plant_NBS-LRR"/>
</dbReference>
<keyword evidence="1" id="KW-0611">Plant defense</keyword>
<dbReference type="EMBL" id="KK784945">
    <property type="protein sequence ID" value="KDO58839.1"/>
    <property type="molecule type" value="Genomic_DNA"/>
</dbReference>
<dbReference type="SUPFAM" id="SSF52047">
    <property type="entry name" value="RNI-like"/>
    <property type="match status" value="1"/>
</dbReference>
<dbReference type="InterPro" id="IPR032675">
    <property type="entry name" value="LRR_dom_sf"/>
</dbReference>
<dbReference type="Pfam" id="PF23247">
    <property type="entry name" value="LRR_RPS2"/>
    <property type="match status" value="1"/>
</dbReference>
<dbReference type="AlphaFoldDB" id="A0A067EUK3"/>